<feature type="domain" description="SET" evidence="3">
    <location>
        <begin position="1"/>
        <end position="102"/>
    </location>
</feature>
<sequence>MKMAKTDFLIKETPQCGKGVFSTKTHFKNEVLFSFGSKVVPWRKANHRSIQLGKNKWLNPSTKELGYYVNHSCSPNARFIAPHHLAALRNIKSNEEITLDYSTLVNIPKWDMPCSCGEKNCRRIVRSYSKISGKLQRKYRDIVSFAG</sequence>
<dbReference type="InterPro" id="IPR003616">
    <property type="entry name" value="Post-SET_dom"/>
</dbReference>
<dbReference type="SUPFAM" id="SSF82199">
    <property type="entry name" value="SET domain"/>
    <property type="match status" value="1"/>
</dbReference>
<dbReference type="PANTHER" id="PTHR12350">
    <property type="entry name" value="HISTONE-LYSINE N-METHYLTRANSFERASE-RELATED"/>
    <property type="match status" value="1"/>
</dbReference>
<evidence type="ECO:0000259" key="4">
    <source>
        <dbReference type="PROSITE" id="PS50868"/>
    </source>
</evidence>
<dbReference type="AlphaFoldDB" id="A0A1G2HSD1"/>
<comment type="caution">
    <text evidence="5">The sequence shown here is derived from an EMBL/GenBank/DDBJ whole genome shotgun (WGS) entry which is preliminary data.</text>
</comment>
<evidence type="ECO:0000256" key="1">
    <source>
        <dbReference type="ARBA" id="ARBA00022679"/>
    </source>
</evidence>
<dbReference type="Proteomes" id="UP000178774">
    <property type="component" value="Unassembled WGS sequence"/>
</dbReference>
<keyword evidence="1" id="KW-0808">Transferase</keyword>
<dbReference type="Gene3D" id="2.170.270.10">
    <property type="entry name" value="SET domain"/>
    <property type="match status" value="1"/>
</dbReference>
<organism evidence="5 6">
    <name type="scientific">Candidatus Staskawiczbacteria bacterium RIFCSPHIGHO2_01_FULL_41_41</name>
    <dbReference type="NCBI Taxonomy" id="1802203"/>
    <lineage>
        <taxon>Bacteria</taxon>
        <taxon>Candidatus Staskawicziibacteriota</taxon>
    </lineage>
</organism>
<dbReference type="PROSITE" id="PS50868">
    <property type="entry name" value="POST_SET"/>
    <property type="match status" value="1"/>
</dbReference>
<dbReference type="SMART" id="SM00317">
    <property type="entry name" value="SET"/>
    <property type="match status" value="1"/>
</dbReference>
<dbReference type="CDD" id="cd08161">
    <property type="entry name" value="SET"/>
    <property type="match status" value="1"/>
</dbReference>
<evidence type="ECO:0000259" key="3">
    <source>
        <dbReference type="PROSITE" id="PS50280"/>
    </source>
</evidence>
<dbReference type="GO" id="GO:0016740">
    <property type="term" value="F:transferase activity"/>
    <property type="evidence" value="ECO:0007669"/>
    <property type="project" value="UniProtKB-KW"/>
</dbReference>
<dbReference type="Pfam" id="PF00856">
    <property type="entry name" value="SET"/>
    <property type="match status" value="1"/>
</dbReference>
<dbReference type="InterPro" id="IPR001214">
    <property type="entry name" value="SET_dom"/>
</dbReference>
<protein>
    <recommendedName>
        <fullName evidence="7">SET domain-containing protein</fullName>
    </recommendedName>
</protein>
<reference evidence="5 6" key="1">
    <citation type="journal article" date="2016" name="Nat. Commun.">
        <title>Thousands of microbial genomes shed light on interconnected biogeochemical processes in an aquifer system.</title>
        <authorList>
            <person name="Anantharaman K."/>
            <person name="Brown C.T."/>
            <person name="Hug L.A."/>
            <person name="Sharon I."/>
            <person name="Castelle C.J."/>
            <person name="Probst A.J."/>
            <person name="Thomas B.C."/>
            <person name="Singh A."/>
            <person name="Wilkins M.J."/>
            <person name="Karaoz U."/>
            <person name="Brodie E.L."/>
            <person name="Williams K.H."/>
            <person name="Hubbard S.S."/>
            <person name="Banfield J.F."/>
        </authorList>
    </citation>
    <scope>NUCLEOTIDE SEQUENCE [LARGE SCALE GENOMIC DNA]</scope>
</reference>
<evidence type="ECO:0000256" key="2">
    <source>
        <dbReference type="ARBA" id="ARBA00022691"/>
    </source>
</evidence>
<dbReference type="PANTHER" id="PTHR12350:SF19">
    <property type="entry name" value="SET DOMAIN-CONTAINING PROTEIN"/>
    <property type="match status" value="1"/>
</dbReference>
<evidence type="ECO:0008006" key="7">
    <source>
        <dbReference type="Google" id="ProtNLM"/>
    </source>
</evidence>
<evidence type="ECO:0000313" key="6">
    <source>
        <dbReference type="Proteomes" id="UP000178774"/>
    </source>
</evidence>
<dbReference type="EMBL" id="MHOP01000022">
    <property type="protein sequence ID" value="OGZ65452.1"/>
    <property type="molecule type" value="Genomic_DNA"/>
</dbReference>
<keyword evidence="2" id="KW-0949">S-adenosyl-L-methionine</keyword>
<gene>
    <name evidence="5" type="ORF">A2822_01225</name>
</gene>
<dbReference type="InterPro" id="IPR046341">
    <property type="entry name" value="SET_dom_sf"/>
</dbReference>
<dbReference type="InterPro" id="IPR053201">
    <property type="entry name" value="Flavunoidine_N-MTase"/>
</dbReference>
<accession>A0A1G2HSD1</accession>
<name>A0A1G2HSD1_9BACT</name>
<proteinExistence type="predicted"/>
<evidence type="ECO:0000313" key="5">
    <source>
        <dbReference type="EMBL" id="OGZ65452.1"/>
    </source>
</evidence>
<dbReference type="PROSITE" id="PS50280">
    <property type="entry name" value="SET"/>
    <property type="match status" value="1"/>
</dbReference>
<feature type="domain" description="Post-SET" evidence="4">
    <location>
        <begin position="110"/>
        <end position="126"/>
    </location>
</feature>